<gene>
    <name evidence="2" type="ORF">B0W48_13805</name>
</gene>
<dbReference type="STRING" id="247523.B0W48_13805"/>
<sequence>MNLPINTQDIDPEVIIHKNENNTEIIQCNQRVKDNVYAIGYIKPYFATLDLEKQYEAAADFLKKPYANFLDVFNYKALAQEQPNISFRPFLYLAQQATWIFAINNVDTFRLIPRTMTQLDTLINACSWSQDGAILIGLSDQKSTPNNYDSVALPVVMVDHIINTATIDAKSNSHNTSEGALSRLKPNIGLSHLERASNYLVTHFKQINVNQKQEVVIETVSAVHFQDVLLQSERKIIEVILSSPDGNRFACNIDVTDAYPFVSSKLTPFAKSS</sequence>
<evidence type="ECO:0000313" key="2">
    <source>
        <dbReference type="EMBL" id="AQQ00789.1"/>
    </source>
</evidence>
<dbReference type="AlphaFoldDB" id="A0A1Q2H069"/>
<dbReference type="InterPro" id="IPR040483">
    <property type="entry name" value="PatG_dom"/>
</dbReference>
<dbReference type="KEGG" id="paln:B0W48_13805"/>
<protein>
    <recommendedName>
        <fullName evidence="1">PatG domain-containing protein</fullName>
    </recommendedName>
</protein>
<evidence type="ECO:0000259" key="1">
    <source>
        <dbReference type="Pfam" id="PF18047"/>
    </source>
</evidence>
<dbReference type="Pfam" id="PF18047">
    <property type="entry name" value="PatG_D"/>
    <property type="match status" value="1"/>
</dbReference>
<dbReference type="RefSeq" id="WP_077537466.1">
    <property type="nucleotide sequence ID" value="NZ_CP019628.1"/>
</dbReference>
<dbReference type="Proteomes" id="UP000188243">
    <property type="component" value="Chromosome"/>
</dbReference>
<organism evidence="2 3">
    <name type="scientific">Pseudoalteromonas aliena</name>
    <dbReference type="NCBI Taxonomy" id="247523"/>
    <lineage>
        <taxon>Bacteria</taxon>
        <taxon>Pseudomonadati</taxon>
        <taxon>Pseudomonadota</taxon>
        <taxon>Gammaproteobacteria</taxon>
        <taxon>Alteromonadales</taxon>
        <taxon>Pseudoalteromonadaceae</taxon>
        <taxon>Pseudoalteromonas</taxon>
    </lineage>
</organism>
<accession>A0A1Q2H069</accession>
<feature type="domain" description="PatG" evidence="1">
    <location>
        <begin position="36"/>
        <end position="170"/>
    </location>
</feature>
<name>A0A1Q2H069_9GAMM</name>
<evidence type="ECO:0000313" key="3">
    <source>
        <dbReference type="Proteomes" id="UP000188243"/>
    </source>
</evidence>
<proteinExistence type="predicted"/>
<dbReference type="EMBL" id="CP019628">
    <property type="protein sequence ID" value="AQQ00789.1"/>
    <property type="molecule type" value="Genomic_DNA"/>
</dbReference>
<reference evidence="2 3" key="1">
    <citation type="submission" date="2017-02" db="EMBL/GenBank/DDBJ databases">
        <title>Complete genome sequence of the cold-active Pseudoalteromonas aliena strain EH1 isolated from Arctic seawater.</title>
        <authorList>
            <person name="Kim E."/>
            <person name="Heo E."/>
            <person name="Kim H."/>
            <person name="Kim D."/>
        </authorList>
    </citation>
    <scope>NUCLEOTIDE SEQUENCE [LARGE SCALE GENOMIC DNA]</scope>
    <source>
        <strain evidence="2 3">EH1</strain>
    </source>
</reference>